<name>A0A917IBX8_9MICO</name>
<organism evidence="2 3">
    <name type="scientific">Microbacterium album</name>
    <dbReference type="NCBI Taxonomy" id="2053191"/>
    <lineage>
        <taxon>Bacteria</taxon>
        <taxon>Bacillati</taxon>
        <taxon>Actinomycetota</taxon>
        <taxon>Actinomycetes</taxon>
        <taxon>Micrococcales</taxon>
        <taxon>Microbacteriaceae</taxon>
        <taxon>Microbacterium</taxon>
    </lineage>
</organism>
<evidence type="ECO:0000256" key="1">
    <source>
        <dbReference type="SAM" id="MobiDB-lite"/>
    </source>
</evidence>
<comment type="caution">
    <text evidence="2">The sequence shown here is derived from an EMBL/GenBank/DDBJ whole genome shotgun (WGS) entry which is preliminary data.</text>
</comment>
<protein>
    <submittedName>
        <fullName evidence="2">Uncharacterized protein</fullName>
    </submittedName>
</protein>
<dbReference type="EMBL" id="BMJY01000002">
    <property type="protein sequence ID" value="GGH36497.1"/>
    <property type="molecule type" value="Genomic_DNA"/>
</dbReference>
<accession>A0A917IBX8</accession>
<gene>
    <name evidence="2" type="ORF">GCM10010921_05690</name>
</gene>
<feature type="compositionally biased region" description="Basic and acidic residues" evidence="1">
    <location>
        <begin position="1"/>
        <end position="35"/>
    </location>
</feature>
<proteinExistence type="predicted"/>
<reference evidence="2" key="1">
    <citation type="journal article" date="2014" name="Int. J. Syst. Evol. Microbiol.">
        <title>Complete genome sequence of Corynebacterium casei LMG S-19264T (=DSM 44701T), isolated from a smear-ripened cheese.</title>
        <authorList>
            <consortium name="US DOE Joint Genome Institute (JGI-PGF)"/>
            <person name="Walter F."/>
            <person name="Albersmeier A."/>
            <person name="Kalinowski J."/>
            <person name="Ruckert C."/>
        </authorList>
    </citation>
    <scope>NUCLEOTIDE SEQUENCE</scope>
    <source>
        <strain evidence="2">CGMCC 1.15794</strain>
    </source>
</reference>
<reference evidence="2" key="2">
    <citation type="submission" date="2020-09" db="EMBL/GenBank/DDBJ databases">
        <authorList>
            <person name="Sun Q."/>
            <person name="Zhou Y."/>
        </authorList>
    </citation>
    <scope>NUCLEOTIDE SEQUENCE</scope>
    <source>
        <strain evidence="2">CGMCC 1.15794</strain>
    </source>
</reference>
<dbReference type="Proteomes" id="UP000657592">
    <property type="component" value="Unassembled WGS sequence"/>
</dbReference>
<feature type="region of interest" description="Disordered" evidence="1">
    <location>
        <begin position="1"/>
        <end position="40"/>
    </location>
</feature>
<dbReference type="AlphaFoldDB" id="A0A917IBX8"/>
<evidence type="ECO:0000313" key="2">
    <source>
        <dbReference type="EMBL" id="GGH36497.1"/>
    </source>
</evidence>
<evidence type="ECO:0000313" key="3">
    <source>
        <dbReference type="Proteomes" id="UP000657592"/>
    </source>
</evidence>
<sequence>MRGDDPRRDRNIRDAHHPEHVGDEPLPDREIHLRDSFGTPGEPIGGVTGLALTPEAALAAFLSFWPELETYPLVAVRSDIAPPSSTYEWA</sequence>
<keyword evidence="3" id="KW-1185">Reference proteome</keyword>